<dbReference type="GO" id="GO:0044325">
    <property type="term" value="F:transmembrane transporter binding"/>
    <property type="evidence" value="ECO:0007669"/>
    <property type="project" value="TreeGrafter"/>
</dbReference>
<reference evidence="23" key="2">
    <citation type="submission" date="2025-08" db="UniProtKB">
        <authorList>
            <consortium name="Ensembl"/>
        </authorList>
    </citation>
    <scope>IDENTIFICATION</scope>
</reference>
<reference evidence="23 24" key="1">
    <citation type="submission" date="2019-04" db="EMBL/GenBank/DDBJ databases">
        <authorList>
            <consortium name="Wellcome Sanger Institute Data Sharing"/>
        </authorList>
    </citation>
    <scope>NUCLEOTIDE SEQUENCE [LARGE SCALE GENOMIC DNA]</scope>
</reference>
<evidence type="ECO:0000256" key="14">
    <source>
        <dbReference type="ARBA" id="ARBA00023180"/>
    </source>
</evidence>
<evidence type="ECO:0000256" key="7">
    <source>
        <dbReference type="ARBA" id="ARBA00022729"/>
    </source>
</evidence>
<evidence type="ECO:0000256" key="4">
    <source>
        <dbReference type="ARBA" id="ARBA00022461"/>
    </source>
</evidence>
<evidence type="ECO:0000256" key="13">
    <source>
        <dbReference type="ARBA" id="ARBA00023157"/>
    </source>
</evidence>
<dbReference type="PROSITE" id="PS50835">
    <property type="entry name" value="IG_LIKE"/>
    <property type="match status" value="1"/>
</dbReference>
<evidence type="ECO:0000256" key="17">
    <source>
        <dbReference type="ARBA" id="ARBA00023319"/>
    </source>
</evidence>
<dbReference type="InterPro" id="IPR027098">
    <property type="entry name" value="Na_channel_b1/b3"/>
</dbReference>
<dbReference type="InterPro" id="IPR013783">
    <property type="entry name" value="Ig-like_fold"/>
</dbReference>
<dbReference type="SMART" id="SM00409">
    <property type="entry name" value="IG"/>
    <property type="match status" value="1"/>
</dbReference>
<dbReference type="PANTHER" id="PTHR10546">
    <property type="entry name" value="SODIUM CHANNEL SUBUNIT BETA-1 AND 3"/>
    <property type="match status" value="1"/>
</dbReference>
<keyword evidence="13" id="KW-1015">Disulfide bond</keyword>
<sequence length="246" mass="28241">MHLAVKKFLVSVALLVLAVQVSSPVCVDMPPNTEVVLGKPIKLTCISCMKREEVNAKTQVNWFYVTPDKERILIFKFDGLPQEPDTRWKGRLAWNGTKDLQDLSIRIISTTLNDSGTYLCNVYRQFKFDNYEPVFTLSKEITVQVKKQVSRDITSMYSEMTMYAVLIFLTLWLLVEMIYCYRKVSKADERVQSNVTHLVVRTGVSNYLPMGQYQPTRCCNTVIITLHSVNAFRFASHSLESTPTFN</sequence>
<evidence type="ECO:0000256" key="16">
    <source>
        <dbReference type="ARBA" id="ARBA00023303"/>
    </source>
</evidence>
<dbReference type="SUPFAM" id="SSF48726">
    <property type="entry name" value="Immunoglobulin"/>
    <property type="match status" value="1"/>
</dbReference>
<reference evidence="23" key="3">
    <citation type="submission" date="2025-09" db="UniProtKB">
        <authorList>
            <consortium name="Ensembl"/>
        </authorList>
    </citation>
    <scope>IDENTIFICATION</scope>
</reference>
<dbReference type="InterPro" id="IPR013106">
    <property type="entry name" value="Ig_V-set"/>
</dbReference>
<keyword evidence="6 20" id="KW-0812">Transmembrane</keyword>
<keyword evidence="10" id="KW-0915">Sodium</keyword>
<dbReference type="Gene3D" id="2.60.40.10">
    <property type="entry name" value="Immunoglobulins"/>
    <property type="match status" value="1"/>
</dbReference>
<keyword evidence="3" id="KW-0813">Transport</keyword>
<dbReference type="PANTHER" id="PTHR10546:SF1">
    <property type="entry name" value="SODIUM CHANNEL SUBUNIT BETA-3"/>
    <property type="match status" value="1"/>
</dbReference>
<evidence type="ECO:0000256" key="6">
    <source>
        <dbReference type="ARBA" id="ARBA00022692"/>
    </source>
</evidence>
<keyword evidence="16" id="KW-0407">Ion channel</keyword>
<comment type="subunit">
    <text evidence="19">A voltage-gated sodium (Nav) channel consists of an ion-conducting pore-forming alpha subunit functional on its own that is regulated by one or more beta subunits. Forms homodimers and homotrimers. SCN3B is non-covalently associated with alpha subunits and induces the formation of alpha subunit oligomers, including trimers. Interacts with SCN5A/Nav1.5; regulatory subunit of SCN5A/Nav1.5. Interacts with SCN7A/Nav2.1; probable regulatory subunit of SCN7A/Nav2.1. Interacts with SCN10A; regulatory subunit of SCN10A/Nav1.8. Interacts with NFASC; probably involved in targeting the sodium channels to the nodes of Ranvier.</text>
</comment>
<evidence type="ECO:0000256" key="20">
    <source>
        <dbReference type="SAM" id="Phobius"/>
    </source>
</evidence>
<comment type="similarity">
    <text evidence="2">Belongs to the sodium channel auxiliary subunit SCN3B (TC 8.A.17) family.</text>
</comment>
<evidence type="ECO:0000313" key="24">
    <source>
        <dbReference type="Proteomes" id="UP000694397"/>
    </source>
</evidence>
<comment type="subcellular location">
    <subcellularLocation>
        <location evidence="1">Cell membrane</location>
        <topology evidence="1">Single-pass type I membrane protein</topology>
    </subcellularLocation>
</comment>
<dbReference type="GeneTree" id="ENSGT00390000018560"/>
<keyword evidence="9 20" id="KW-1133">Transmembrane helix</keyword>
<dbReference type="Proteomes" id="UP000694397">
    <property type="component" value="Chromosome 4"/>
</dbReference>
<evidence type="ECO:0000256" key="12">
    <source>
        <dbReference type="ARBA" id="ARBA00023136"/>
    </source>
</evidence>
<feature type="transmembrane region" description="Helical" evidence="20">
    <location>
        <begin position="160"/>
        <end position="181"/>
    </location>
</feature>
<proteinExistence type="inferred from homology"/>
<evidence type="ECO:0000256" key="3">
    <source>
        <dbReference type="ARBA" id="ARBA00022448"/>
    </source>
</evidence>
<keyword evidence="15" id="KW-0739">Sodium transport</keyword>
<protein>
    <recommendedName>
        <fullName evidence="18">Sodium channel regulatory subunit beta-3</fullName>
    </recommendedName>
</protein>
<dbReference type="InterPro" id="IPR007110">
    <property type="entry name" value="Ig-like_dom"/>
</dbReference>
<dbReference type="AlphaFoldDB" id="A0A8C9RLC2"/>
<dbReference type="GO" id="GO:0086091">
    <property type="term" value="P:regulation of heart rate by cardiac conduction"/>
    <property type="evidence" value="ECO:0007669"/>
    <property type="project" value="TreeGrafter"/>
</dbReference>
<dbReference type="GO" id="GO:0019871">
    <property type="term" value="F:sodium channel inhibitor activity"/>
    <property type="evidence" value="ECO:0007669"/>
    <property type="project" value="TreeGrafter"/>
</dbReference>
<evidence type="ECO:0000256" key="8">
    <source>
        <dbReference type="ARBA" id="ARBA00022882"/>
    </source>
</evidence>
<name>A0A8C9RLC2_SCLFO</name>
<evidence type="ECO:0000256" key="2">
    <source>
        <dbReference type="ARBA" id="ARBA00010404"/>
    </source>
</evidence>
<accession>A0A8C9RLC2</accession>
<evidence type="ECO:0000256" key="11">
    <source>
        <dbReference type="ARBA" id="ARBA00023065"/>
    </source>
</evidence>
<dbReference type="GO" id="GO:0005272">
    <property type="term" value="F:sodium channel activity"/>
    <property type="evidence" value="ECO:0007669"/>
    <property type="project" value="UniProtKB-KW"/>
</dbReference>
<evidence type="ECO:0000259" key="22">
    <source>
        <dbReference type="PROSITE" id="PS50835"/>
    </source>
</evidence>
<keyword evidence="5" id="KW-1003">Cell membrane</keyword>
<keyword evidence="8" id="KW-0851">Voltage-gated channel</keyword>
<gene>
    <name evidence="23" type="primary">SCN3B</name>
</gene>
<evidence type="ECO:0000256" key="15">
    <source>
        <dbReference type="ARBA" id="ARBA00023201"/>
    </source>
</evidence>
<dbReference type="Ensembl" id="ENSSFOT00015015019.2">
    <property type="protein sequence ID" value="ENSSFOP00015014844.1"/>
    <property type="gene ID" value="ENSSFOG00015009569.2"/>
</dbReference>
<evidence type="ECO:0000313" key="23">
    <source>
        <dbReference type="Ensembl" id="ENSSFOP00015014844.1"/>
    </source>
</evidence>
<evidence type="ECO:0000256" key="5">
    <source>
        <dbReference type="ARBA" id="ARBA00022475"/>
    </source>
</evidence>
<keyword evidence="4" id="KW-0894">Sodium channel</keyword>
<feature type="signal peptide" evidence="21">
    <location>
        <begin position="1"/>
        <end position="24"/>
    </location>
</feature>
<evidence type="ECO:0000256" key="1">
    <source>
        <dbReference type="ARBA" id="ARBA00004251"/>
    </source>
</evidence>
<keyword evidence="7 21" id="KW-0732">Signal</keyword>
<evidence type="ECO:0000256" key="10">
    <source>
        <dbReference type="ARBA" id="ARBA00023053"/>
    </source>
</evidence>
<dbReference type="GO" id="GO:0001518">
    <property type="term" value="C:voltage-gated sodium channel complex"/>
    <property type="evidence" value="ECO:0007669"/>
    <property type="project" value="InterPro"/>
</dbReference>
<dbReference type="KEGG" id="sfm:108936061"/>
<evidence type="ECO:0000256" key="9">
    <source>
        <dbReference type="ARBA" id="ARBA00022989"/>
    </source>
</evidence>
<evidence type="ECO:0000256" key="19">
    <source>
        <dbReference type="ARBA" id="ARBA00049669"/>
    </source>
</evidence>
<organism evidence="23 24">
    <name type="scientific">Scleropages formosus</name>
    <name type="common">Asian bonytongue</name>
    <name type="synonym">Osteoglossum formosum</name>
    <dbReference type="NCBI Taxonomy" id="113540"/>
    <lineage>
        <taxon>Eukaryota</taxon>
        <taxon>Metazoa</taxon>
        <taxon>Chordata</taxon>
        <taxon>Craniata</taxon>
        <taxon>Vertebrata</taxon>
        <taxon>Euteleostomi</taxon>
        <taxon>Actinopterygii</taxon>
        <taxon>Neopterygii</taxon>
        <taxon>Teleostei</taxon>
        <taxon>Osteoglossocephala</taxon>
        <taxon>Osteoglossomorpha</taxon>
        <taxon>Osteoglossiformes</taxon>
        <taxon>Osteoglossidae</taxon>
        <taxon>Scleropages</taxon>
    </lineage>
</organism>
<dbReference type="FunFam" id="2.60.40.10:FF:000375">
    <property type="entry name" value="Sodium channel beta 1 subunit"/>
    <property type="match status" value="1"/>
</dbReference>
<dbReference type="OrthoDB" id="9440529at2759"/>
<keyword evidence="14" id="KW-0325">Glycoprotein</keyword>
<evidence type="ECO:0000256" key="18">
    <source>
        <dbReference type="ARBA" id="ARBA00044530"/>
    </source>
</evidence>
<evidence type="ECO:0000256" key="21">
    <source>
        <dbReference type="SAM" id="SignalP"/>
    </source>
</evidence>
<keyword evidence="17" id="KW-0393">Immunoglobulin domain</keyword>
<dbReference type="GO" id="GO:0086005">
    <property type="term" value="P:ventricular cardiac muscle cell action potential"/>
    <property type="evidence" value="ECO:0007669"/>
    <property type="project" value="TreeGrafter"/>
</dbReference>
<dbReference type="InterPro" id="IPR003599">
    <property type="entry name" value="Ig_sub"/>
</dbReference>
<keyword evidence="11" id="KW-0406">Ion transport</keyword>
<dbReference type="Pfam" id="PF07686">
    <property type="entry name" value="V-set"/>
    <property type="match status" value="1"/>
</dbReference>
<feature type="chain" id="PRO_5034199418" description="Sodium channel regulatory subunit beta-3" evidence="21">
    <location>
        <begin position="25"/>
        <end position="246"/>
    </location>
</feature>
<feature type="domain" description="Ig-like" evidence="22">
    <location>
        <begin position="24"/>
        <end position="142"/>
    </location>
</feature>
<dbReference type="InterPro" id="IPR036179">
    <property type="entry name" value="Ig-like_dom_sf"/>
</dbReference>
<keyword evidence="12 20" id="KW-0472">Membrane</keyword>
<keyword evidence="24" id="KW-1185">Reference proteome</keyword>